<comment type="caution">
    <text evidence="2">The sequence shown here is derived from an EMBL/GenBank/DDBJ whole genome shotgun (WGS) entry which is preliminary data.</text>
</comment>
<evidence type="ECO:0000256" key="1">
    <source>
        <dbReference type="SAM" id="MobiDB-lite"/>
    </source>
</evidence>
<evidence type="ECO:0000313" key="3">
    <source>
        <dbReference type="Proteomes" id="UP000075683"/>
    </source>
</evidence>
<proteinExistence type="predicted"/>
<name>A0A150M2A4_9BACI</name>
<evidence type="ECO:0000313" key="2">
    <source>
        <dbReference type="EMBL" id="KYD18633.1"/>
    </source>
</evidence>
<dbReference type="EMBL" id="LQYT01000049">
    <property type="protein sequence ID" value="KYD18633.1"/>
    <property type="molecule type" value="Genomic_DNA"/>
</dbReference>
<organism evidence="2 3">
    <name type="scientific">Caldibacillus debilis</name>
    <dbReference type="NCBI Taxonomy" id="301148"/>
    <lineage>
        <taxon>Bacteria</taxon>
        <taxon>Bacillati</taxon>
        <taxon>Bacillota</taxon>
        <taxon>Bacilli</taxon>
        <taxon>Bacillales</taxon>
        <taxon>Bacillaceae</taxon>
        <taxon>Caldibacillus</taxon>
    </lineage>
</organism>
<dbReference type="STRING" id="301148.B4135_2251"/>
<gene>
    <name evidence="2" type="ORF">B4135_2251</name>
</gene>
<dbReference type="Proteomes" id="UP000075683">
    <property type="component" value="Unassembled WGS sequence"/>
</dbReference>
<accession>A0A150M2A4</accession>
<feature type="region of interest" description="Disordered" evidence="1">
    <location>
        <begin position="1"/>
        <end position="28"/>
    </location>
</feature>
<reference evidence="2 3" key="1">
    <citation type="submission" date="2016-01" db="EMBL/GenBank/DDBJ databases">
        <title>Draft Genome Sequences of Seven Thermophilic Sporeformers Isolated from Foods.</title>
        <authorList>
            <person name="Berendsen E.M."/>
            <person name="Wells-Bennik M.H."/>
            <person name="Krawcyk A.O."/>
            <person name="De Jong A."/>
            <person name="Holsappel S."/>
            <person name="Eijlander R.T."/>
            <person name="Kuipers O.P."/>
        </authorList>
    </citation>
    <scope>NUCLEOTIDE SEQUENCE [LARGE SCALE GENOMIC DNA]</scope>
    <source>
        <strain evidence="2 3">B4135</strain>
    </source>
</reference>
<dbReference type="AlphaFoldDB" id="A0A150M2A4"/>
<protein>
    <submittedName>
        <fullName evidence="2">Uncharacterized protein</fullName>
    </submittedName>
</protein>
<sequence>MTVRPAGTAARAGSNGRPVDKEAPPAFPCGSEKAPAVRGFYLVSAGFTD</sequence>